<name>L2GMU1_VITCO</name>
<keyword evidence="3" id="KW-1185">Reference proteome</keyword>
<dbReference type="InterPro" id="IPR036420">
    <property type="entry name" value="BRCT_dom_sf"/>
</dbReference>
<dbReference type="HOGENOM" id="CLU_767691_0_0_1"/>
<dbReference type="InterPro" id="IPR001357">
    <property type="entry name" value="BRCT_dom"/>
</dbReference>
<evidence type="ECO:0000313" key="2">
    <source>
        <dbReference type="EMBL" id="ELA41612.1"/>
    </source>
</evidence>
<dbReference type="STRING" id="993615.L2GMU1"/>
<evidence type="ECO:0000313" key="3">
    <source>
        <dbReference type="Proteomes" id="UP000011082"/>
    </source>
</evidence>
<proteinExistence type="predicted"/>
<evidence type="ECO:0000259" key="1">
    <source>
        <dbReference type="PROSITE" id="PS50172"/>
    </source>
</evidence>
<dbReference type="RefSeq" id="XP_007604806.1">
    <property type="nucleotide sequence ID" value="XM_007604744.1"/>
</dbReference>
<dbReference type="GeneID" id="19882071"/>
<dbReference type="OrthoDB" id="342264at2759"/>
<dbReference type="PROSITE" id="PS50172">
    <property type="entry name" value="BRCT"/>
    <property type="match status" value="2"/>
</dbReference>
<dbReference type="VEuPathDB" id="MicrosporidiaDB:VICG_01360"/>
<dbReference type="SMART" id="SM00292">
    <property type="entry name" value="BRCT"/>
    <property type="match status" value="2"/>
</dbReference>
<dbReference type="InParanoid" id="L2GMU1"/>
<dbReference type="AlphaFoldDB" id="L2GMU1"/>
<feature type="domain" description="BRCT" evidence="1">
    <location>
        <begin position="223"/>
        <end position="286"/>
    </location>
</feature>
<reference evidence="3" key="1">
    <citation type="submission" date="2011-05" db="EMBL/GenBank/DDBJ databases">
        <title>The genome sequence of Vittaforma corneae strain ATCC 50505.</title>
        <authorList>
            <consortium name="The Broad Institute Genome Sequencing Platform"/>
            <person name="Cuomo C."/>
            <person name="Didier E."/>
            <person name="Bowers L."/>
            <person name="Young S.K."/>
            <person name="Zeng Q."/>
            <person name="Gargeya S."/>
            <person name="Fitzgerald M."/>
            <person name="Haas B."/>
            <person name="Abouelleil A."/>
            <person name="Alvarado L."/>
            <person name="Arachchi H.M."/>
            <person name="Berlin A."/>
            <person name="Chapman S.B."/>
            <person name="Gearin G."/>
            <person name="Goldberg J."/>
            <person name="Griggs A."/>
            <person name="Gujja S."/>
            <person name="Hansen M."/>
            <person name="Heiman D."/>
            <person name="Howarth C."/>
            <person name="Larimer J."/>
            <person name="Lui A."/>
            <person name="MacDonald P.J.P."/>
            <person name="McCowen C."/>
            <person name="Montmayeur A."/>
            <person name="Murphy C."/>
            <person name="Neiman D."/>
            <person name="Pearson M."/>
            <person name="Priest M."/>
            <person name="Roberts A."/>
            <person name="Saif S."/>
            <person name="Shea T."/>
            <person name="Sisk P."/>
            <person name="Stolte C."/>
            <person name="Sykes S."/>
            <person name="Wortman J."/>
            <person name="Nusbaum C."/>
            <person name="Birren B."/>
        </authorList>
    </citation>
    <scope>NUCLEOTIDE SEQUENCE [LARGE SCALE GENOMIC DNA]</scope>
    <source>
        <strain evidence="3">ATCC 50505</strain>
    </source>
</reference>
<dbReference type="Gene3D" id="3.40.50.10190">
    <property type="entry name" value="BRCT domain"/>
    <property type="match status" value="3"/>
</dbReference>
<accession>L2GMU1</accession>
<dbReference type="Pfam" id="PF16589">
    <property type="entry name" value="BRCT_2"/>
    <property type="match status" value="1"/>
</dbReference>
<feature type="domain" description="BRCT" evidence="1">
    <location>
        <begin position="109"/>
        <end position="193"/>
    </location>
</feature>
<dbReference type="Proteomes" id="UP000011082">
    <property type="component" value="Unassembled WGS sequence"/>
</dbReference>
<sequence length="361" mass="42285">MEHSNCTSTVFIQSDPELQGFEIKPFQGAVFTTSGISEEIYNNYFILLGAKYEPNCSIFTDFLVCDNEDSEKYKFCKKYEIPVIKTSQVFSGNYSLFKKKTKYDAKQLRPKAMFFERVFYIDPKLPKQLFNKLRRIIIENEGTRVSLISEDTEYVITFNYDEYREHSSKLIHYQYIFDCFESNSLLYSGFYRYHFPISKVVLQNAVSVVDKDMENANEYIYKLKSLGSNVKGVLDSRCTHYITKDANLSSLKSFVNDPNSQMGGQKDDEQRFPFLVLSPDWVDQCLILLKHTKESKFSANKLTLNFRRRLSFKKQEEMVFQFTGLPLFFKDEAIRKFRNFGIKFVDSDKFEGCTHLIMGVT</sequence>
<dbReference type="SUPFAM" id="SSF52113">
    <property type="entry name" value="BRCT domain"/>
    <property type="match status" value="3"/>
</dbReference>
<protein>
    <recommendedName>
        <fullName evidence="1">BRCT domain-containing protein</fullName>
    </recommendedName>
</protein>
<gene>
    <name evidence="2" type="ORF">VICG_01360</name>
</gene>
<organism evidence="2 3">
    <name type="scientific">Vittaforma corneae (strain ATCC 50505)</name>
    <name type="common">Microsporidian parasite</name>
    <name type="synonym">Nosema corneum</name>
    <dbReference type="NCBI Taxonomy" id="993615"/>
    <lineage>
        <taxon>Eukaryota</taxon>
        <taxon>Fungi</taxon>
        <taxon>Fungi incertae sedis</taxon>
        <taxon>Microsporidia</taxon>
        <taxon>Nosematidae</taxon>
        <taxon>Vittaforma</taxon>
    </lineage>
</organism>
<dbReference type="EMBL" id="JH370141">
    <property type="protein sequence ID" value="ELA41612.1"/>
    <property type="molecule type" value="Genomic_DNA"/>
</dbReference>